<dbReference type="InterPro" id="IPR029062">
    <property type="entry name" value="Class_I_gatase-like"/>
</dbReference>
<keyword evidence="2" id="KW-1185">Reference proteome</keyword>
<accession>A0A0L0D5F3</accession>
<dbReference type="Proteomes" id="UP000054408">
    <property type="component" value="Unassembled WGS sequence"/>
</dbReference>
<sequence>MSEAEELAMDAVSQVICDALSTAEHVALAAAMRAGTAPVLAALAAFSSSRDADALVADLRVALAHPQECSDKAAAALPAVGEADGAESVENAAPDAAALRLLVPAIRGHTAEAAAAAAGCDDGEVTPWVTIGLVVSAASDVHVLAHVAAVLAGVRLAGHPVGSPFRVVVVAAADKPVVRTLTGLTILADAVLTDVPPLDAIIVVPVWASDGRGMLQSAAESVEALGPAACEWLAARAQVVQFTIGLHRALGLGPSAEPAVFAQFVVRGGSPEPSMPLAQALGRLAAHWLGGSGTLPDVNAISYTPPASWT</sequence>
<gene>
    <name evidence="1" type="ORF">AMSG_03749</name>
</gene>
<name>A0A0L0D5F3_THETB</name>
<evidence type="ECO:0000313" key="2">
    <source>
        <dbReference type="Proteomes" id="UP000054408"/>
    </source>
</evidence>
<dbReference type="RefSeq" id="XP_013759654.1">
    <property type="nucleotide sequence ID" value="XM_013904200.1"/>
</dbReference>
<organism evidence="1 2">
    <name type="scientific">Thecamonas trahens ATCC 50062</name>
    <dbReference type="NCBI Taxonomy" id="461836"/>
    <lineage>
        <taxon>Eukaryota</taxon>
        <taxon>Apusozoa</taxon>
        <taxon>Apusomonadida</taxon>
        <taxon>Apusomonadidae</taxon>
        <taxon>Thecamonas</taxon>
    </lineage>
</organism>
<proteinExistence type="predicted"/>
<protein>
    <submittedName>
        <fullName evidence="1">Uncharacterized protein</fullName>
    </submittedName>
</protein>
<dbReference type="GeneID" id="25563323"/>
<reference evidence="1 2" key="1">
    <citation type="submission" date="2010-05" db="EMBL/GenBank/DDBJ databases">
        <title>The Genome Sequence of Thecamonas trahens ATCC 50062.</title>
        <authorList>
            <consortium name="The Broad Institute Genome Sequencing Platform"/>
            <person name="Russ C."/>
            <person name="Cuomo C."/>
            <person name="Shea T."/>
            <person name="Young S.K."/>
            <person name="Zeng Q."/>
            <person name="Koehrsen M."/>
            <person name="Haas B."/>
            <person name="Borodovsky M."/>
            <person name="Guigo R."/>
            <person name="Alvarado L."/>
            <person name="Berlin A."/>
            <person name="Bochicchio J."/>
            <person name="Borenstein D."/>
            <person name="Chapman S."/>
            <person name="Chen Z."/>
            <person name="Freedman E."/>
            <person name="Gellesch M."/>
            <person name="Goldberg J."/>
            <person name="Griggs A."/>
            <person name="Gujja S."/>
            <person name="Heilman E."/>
            <person name="Heiman D."/>
            <person name="Hepburn T."/>
            <person name="Howarth C."/>
            <person name="Jen D."/>
            <person name="Larson L."/>
            <person name="Mehta T."/>
            <person name="Park D."/>
            <person name="Pearson M."/>
            <person name="Roberts A."/>
            <person name="Saif S."/>
            <person name="Shenoy N."/>
            <person name="Sisk P."/>
            <person name="Stolte C."/>
            <person name="Sykes S."/>
            <person name="Thomson T."/>
            <person name="Walk T."/>
            <person name="White J."/>
            <person name="Yandava C."/>
            <person name="Burger G."/>
            <person name="Gray M.W."/>
            <person name="Holland P.W.H."/>
            <person name="King N."/>
            <person name="Lang F.B.F."/>
            <person name="Roger A.J."/>
            <person name="Ruiz-Trillo I."/>
            <person name="Lander E."/>
            <person name="Nusbaum C."/>
        </authorList>
    </citation>
    <scope>NUCLEOTIDE SEQUENCE [LARGE SCALE GENOMIC DNA]</scope>
    <source>
        <strain evidence="1 2">ATCC 50062</strain>
    </source>
</reference>
<dbReference type="EMBL" id="GL349446">
    <property type="protein sequence ID" value="KNC47316.1"/>
    <property type="molecule type" value="Genomic_DNA"/>
</dbReference>
<dbReference type="Gene3D" id="3.40.50.880">
    <property type="match status" value="1"/>
</dbReference>
<evidence type="ECO:0000313" key="1">
    <source>
        <dbReference type="EMBL" id="KNC47316.1"/>
    </source>
</evidence>
<dbReference type="AlphaFoldDB" id="A0A0L0D5F3"/>